<reference evidence="4 5" key="1">
    <citation type="submission" date="2019-03" db="EMBL/GenBank/DDBJ databases">
        <title>Draft genome sequence of Xylaria hypoxylon DSM 108379, a ubiquitous saprotrophic-parasitic fungi on hardwood.</title>
        <authorList>
            <person name="Buettner E."/>
            <person name="Leonhardt S."/>
            <person name="Gebauer A.M."/>
            <person name="Liers C."/>
            <person name="Hofrichter M."/>
            <person name="Kellner H."/>
        </authorList>
    </citation>
    <scope>NUCLEOTIDE SEQUENCE [LARGE SCALE GENOMIC DNA]</scope>
    <source>
        <strain evidence="4 5">DSM 108379</strain>
    </source>
</reference>
<sequence>MTTTTPPIQEGEVAFDAPGANKPTNTWYKIVGDLASYPGAALVALHGGPGAGHEYLSPVTDLYHRHGVPIIYYDQIGCGRSTHFKEKLGDTSFWTFELFIKELDNLVDHLQLREKGFFLLGQSWGGMLGGAYASLRPKGLKKIILSGAPGSIPLLAQGSRNLLAALPDETRATLEECDRRGDHESPEFEEASKVFYERHVCRLDPYPDDIMSAFINLKEDSTSYLTMQGPSEFIIIGSFKDWEGWKEGHNIEVETLLLNGQYDEATDLCVQPWFSSIPKVKWVTIENASHMAHWEQRERYMQLVGGFLFPSS</sequence>
<keyword evidence="2" id="KW-0378">Hydrolase</keyword>
<dbReference type="InterPro" id="IPR050266">
    <property type="entry name" value="AB_hydrolase_sf"/>
</dbReference>
<dbReference type="PANTHER" id="PTHR43798">
    <property type="entry name" value="MONOACYLGLYCEROL LIPASE"/>
    <property type="match status" value="1"/>
</dbReference>
<accession>A0A4Z0YMB4</accession>
<dbReference type="EMBL" id="SKBN01000263">
    <property type="protein sequence ID" value="TGJ79763.1"/>
    <property type="molecule type" value="Genomic_DNA"/>
</dbReference>
<gene>
    <name evidence="4" type="ORF">E0Z10_g9004</name>
</gene>
<dbReference type="GO" id="GO:0006508">
    <property type="term" value="P:proteolysis"/>
    <property type="evidence" value="ECO:0007669"/>
    <property type="project" value="InterPro"/>
</dbReference>
<comment type="similarity">
    <text evidence="1">Belongs to the peptidase S33 family.</text>
</comment>
<evidence type="ECO:0000313" key="5">
    <source>
        <dbReference type="Proteomes" id="UP000297716"/>
    </source>
</evidence>
<evidence type="ECO:0000256" key="1">
    <source>
        <dbReference type="ARBA" id="ARBA00010088"/>
    </source>
</evidence>
<dbReference type="InterPro" id="IPR002410">
    <property type="entry name" value="Peptidase_S33"/>
</dbReference>
<organism evidence="4 5">
    <name type="scientific">Xylaria hypoxylon</name>
    <dbReference type="NCBI Taxonomy" id="37992"/>
    <lineage>
        <taxon>Eukaryota</taxon>
        <taxon>Fungi</taxon>
        <taxon>Dikarya</taxon>
        <taxon>Ascomycota</taxon>
        <taxon>Pezizomycotina</taxon>
        <taxon>Sordariomycetes</taxon>
        <taxon>Xylariomycetidae</taxon>
        <taxon>Xylariales</taxon>
        <taxon>Xylariaceae</taxon>
        <taxon>Xylaria</taxon>
    </lineage>
</organism>
<dbReference type="InterPro" id="IPR005945">
    <property type="entry name" value="Pro_imino_pep"/>
</dbReference>
<comment type="caution">
    <text evidence="4">The sequence shown here is derived from an EMBL/GenBank/DDBJ whole genome shotgun (WGS) entry which is preliminary data.</text>
</comment>
<dbReference type="AlphaFoldDB" id="A0A4Z0YMB4"/>
<evidence type="ECO:0000313" key="4">
    <source>
        <dbReference type="EMBL" id="TGJ79763.1"/>
    </source>
</evidence>
<name>A0A4Z0YMB4_9PEZI</name>
<dbReference type="GO" id="GO:0016020">
    <property type="term" value="C:membrane"/>
    <property type="evidence" value="ECO:0007669"/>
    <property type="project" value="TreeGrafter"/>
</dbReference>
<protein>
    <recommendedName>
        <fullName evidence="3">AB hydrolase-1 domain-containing protein</fullName>
    </recommendedName>
</protein>
<dbReference type="STRING" id="37992.A0A4Z0YMB4"/>
<dbReference type="GO" id="GO:0008233">
    <property type="term" value="F:peptidase activity"/>
    <property type="evidence" value="ECO:0007669"/>
    <property type="project" value="InterPro"/>
</dbReference>
<dbReference type="PRINTS" id="PR00793">
    <property type="entry name" value="PROAMNOPTASE"/>
</dbReference>
<feature type="domain" description="AB hydrolase-1" evidence="3">
    <location>
        <begin position="41"/>
        <end position="295"/>
    </location>
</feature>
<evidence type="ECO:0000259" key="3">
    <source>
        <dbReference type="Pfam" id="PF00561"/>
    </source>
</evidence>
<dbReference type="PIRSF" id="PIRSF005539">
    <property type="entry name" value="Pept_S33_TRI_F1"/>
    <property type="match status" value="1"/>
</dbReference>
<dbReference type="NCBIfam" id="TIGR01250">
    <property type="entry name" value="pro_imino_pep_2"/>
    <property type="match status" value="1"/>
</dbReference>
<evidence type="ECO:0000256" key="2">
    <source>
        <dbReference type="ARBA" id="ARBA00022801"/>
    </source>
</evidence>
<dbReference type="PANTHER" id="PTHR43798:SF33">
    <property type="entry name" value="HYDROLASE, PUTATIVE (AFU_ORTHOLOGUE AFUA_2G14860)-RELATED"/>
    <property type="match status" value="1"/>
</dbReference>
<dbReference type="InterPro" id="IPR029058">
    <property type="entry name" value="AB_hydrolase_fold"/>
</dbReference>
<proteinExistence type="inferred from homology"/>
<dbReference type="Proteomes" id="UP000297716">
    <property type="component" value="Unassembled WGS sequence"/>
</dbReference>
<keyword evidence="5" id="KW-1185">Reference proteome</keyword>
<dbReference type="SUPFAM" id="SSF53474">
    <property type="entry name" value="alpha/beta-Hydrolases"/>
    <property type="match status" value="1"/>
</dbReference>
<dbReference type="InterPro" id="IPR000073">
    <property type="entry name" value="AB_hydrolase_1"/>
</dbReference>
<dbReference type="Pfam" id="PF00561">
    <property type="entry name" value="Abhydrolase_1"/>
    <property type="match status" value="1"/>
</dbReference>
<dbReference type="OrthoDB" id="190201at2759"/>
<dbReference type="Gene3D" id="3.40.50.1820">
    <property type="entry name" value="alpha/beta hydrolase"/>
    <property type="match status" value="1"/>
</dbReference>